<dbReference type="Pfam" id="PF13481">
    <property type="entry name" value="AAA_25"/>
    <property type="match status" value="1"/>
</dbReference>
<dbReference type="OrthoDB" id="4926055at2"/>
<comment type="caution">
    <text evidence="1">The sequence shown here is derived from an EMBL/GenBank/DDBJ whole genome shotgun (WGS) entry which is preliminary data.</text>
</comment>
<organism evidence="1 2">
    <name type="scientific">Bifidobacterium primatium</name>
    <dbReference type="NCBI Taxonomy" id="2045438"/>
    <lineage>
        <taxon>Bacteria</taxon>
        <taxon>Bacillati</taxon>
        <taxon>Actinomycetota</taxon>
        <taxon>Actinomycetes</taxon>
        <taxon>Bifidobacteriales</taxon>
        <taxon>Bifidobacteriaceae</taxon>
        <taxon>Bifidobacterium</taxon>
    </lineage>
</organism>
<evidence type="ECO:0008006" key="3">
    <source>
        <dbReference type="Google" id="ProtNLM"/>
    </source>
</evidence>
<reference evidence="1 2" key="1">
    <citation type="submission" date="2017-10" db="EMBL/GenBank/DDBJ databases">
        <title>Draft genome sequences of strains TRE 1, TRE 9, TRE H and TRI 7, isolated from tamarins, belonging to four potential novel Bifidobacterium species.</title>
        <authorList>
            <person name="Mattarelli P."/>
            <person name="Modesto M."/>
            <person name="Puglisi E."/>
            <person name="Morelli L."/>
            <person name="Spezio C."/>
            <person name="Bonetti A."/>
            <person name="Sandri C."/>
        </authorList>
    </citation>
    <scope>NUCLEOTIDE SEQUENCE [LARGE SCALE GENOMIC DNA]</scope>
    <source>
        <strain evidence="2">TRE1</strain>
    </source>
</reference>
<gene>
    <name evidence="1" type="ORF">CS006_03395</name>
</gene>
<name>A0A2M9HBJ0_9BIFI</name>
<keyword evidence="2" id="KW-1185">Reference proteome</keyword>
<sequence length="358" mass="39852">MNSKLVKANQIQPSAPVRWLAPFIPLRAVTLAYGDGGVGKTTFFNWLATQVTLGKAEGVYDGQGKDVIILNRETEPGAMRAKLEACGADTSRLTLLGADYNLDICRNLEKELGRYVDDNDVRLVIFDPVTEYIGRKNSNSQDDVNKVMVSLSAFAVKHDLAIVMVSHCNRKPRSLKDSYIGSAAWRNGARQAIGFVFDESRRKHLLEVTKANEGRAGAVYAYDIKEITRIINGEPARFAIAENVCEAPGEDLNEILARQYALDKAVDPDALSDAMHEVYEALLKKGGVALRSEIIEACHGKRESDVKRLTRARQQLERMGLVKTARLRETAARTIWYLTERYSSADEARETFLRNTNG</sequence>
<dbReference type="SUPFAM" id="SSF52540">
    <property type="entry name" value="P-loop containing nucleoside triphosphate hydrolases"/>
    <property type="match status" value="1"/>
</dbReference>
<dbReference type="Proteomes" id="UP000229095">
    <property type="component" value="Unassembled WGS sequence"/>
</dbReference>
<dbReference type="RefSeq" id="WP_100510327.1">
    <property type="nucleotide sequence ID" value="NZ_PEBI01000001.1"/>
</dbReference>
<protein>
    <recommendedName>
        <fullName evidence="3">AAA+ ATPase domain-containing protein</fullName>
    </recommendedName>
</protein>
<dbReference type="AlphaFoldDB" id="A0A2M9HBJ0"/>
<proteinExistence type="predicted"/>
<evidence type="ECO:0000313" key="1">
    <source>
        <dbReference type="EMBL" id="PJM74184.1"/>
    </source>
</evidence>
<evidence type="ECO:0000313" key="2">
    <source>
        <dbReference type="Proteomes" id="UP000229095"/>
    </source>
</evidence>
<accession>A0A2M9HBJ0</accession>
<dbReference type="EMBL" id="PEBI01000001">
    <property type="protein sequence ID" value="PJM74184.1"/>
    <property type="molecule type" value="Genomic_DNA"/>
</dbReference>
<dbReference type="Gene3D" id="3.40.50.300">
    <property type="entry name" value="P-loop containing nucleotide triphosphate hydrolases"/>
    <property type="match status" value="1"/>
</dbReference>
<dbReference type="InterPro" id="IPR027417">
    <property type="entry name" value="P-loop_NTPase"/>
</dbReference>